<sequence length="130" mass="13123">MPSDPDRTSAPVSSTAPPPPVEGVTVEELSAVGPEDVQGSASASSASDGVIGTTIATLGNATDPGFWMETPLVATVREGRIKSNVTGRTVKVTLRPIPGPAGAGSRISLSALQLLDLPLDGLHKLEVSGL</sequence>
<protein>
    <recommendedName>
        <fullName evidence="4">D-galactarate dehydratase</fullName>
    </recommendedName>
</protein>
<evidence type="ECO:0000256" key="1">
    <source>
        <dbReference type="SAM" id="MobiDB-lite"/>
    </source>
</evidence>
<evidence type="ECO:0000313" key="3">
    <source>
        <dbReference type="Proteomes" id="UP001528040"/>
    </source>
</evidence>
<keyword evidence="3" id="KW-1185">Reference proteome</keyword>
<accession>A0ABT4W0P9</accession>
<evidence type="ECO:0008006" key="4">
    <source>
        <dbReference type="Google" id="ProtNLM"/>
    </source>
</evidence>
<reference evidence="2 3" key="1">
    <citation type="submission" date="2023-01" db="EMBL/GenBank/DDBJ databases">
        <authorList>
            <person name="Yoon J.-W."/>
        </authorList>
    </citation>
    <scope>NUCLEOTIDE SEQUENCE [LARGE SCALE GENOMIC DNA]</scope>
    <source>
        <strain evidence="2 3">KMU-50</strain>
    </source>
</reference>
<name>A0ABT4W0P9_9RHOB</name>
<organism evidence="2 3">
    <name type="scientific">Aliiroseovarius salicola</name>
    <dbReference type="NCBI Taxonomy" id="3009082"/>
    <lineage>
        <taxon>Bacteria</taxon>
        <taxon>Pseudomonadati</taxon>
        <taxon>Pseudomonadota</taxon>
        <taxon>Alphaproteobacteria</taxon>
        <taxon>Rhodobacterales</taxon>
        <taxon>Paracoccaceae</taxon>
        <taxon>Aliiroseovarius</taxon>
    </lineage>
</organism>
<dbReference type="EMBL" id="JAQIIO010000003">
    <property type="protein sequence ID" value="MDA5094062.1"/>
    <property type="molecule type" value="Genomic_DNA"/>
</dbReference>
<feature type="region of interest" description="Disordered" evidence="1">
    <location>
        <begin position="1"/>
        <end position="47"/>
    </location>
</feature>
<evidence type="ECO:0000313" key="2">
    <source>
        <dbReference type="EMBL" id="MDA5094062.1"/>
    </source>
</evidence>
<proteinExistence type="predicted"/>
<dbReference type="Proteomes" id="UP001528040">
    <property type="component" value="Unassembled WGS sequence"/>
</dbReference>
<dbReference type="RefSeq" id="WP_271053754.1">
    <property type="nucleotide sequence ID" value="NZ_JAQIIO010000003.1"/>
</dbReference>
<comment type="caution">
    <text evidence="2">The sequence shown here is derived from an EMBL/GenBank/DDBJ whole genome shotgun (WGS) entry which is preliminary data.</text>
</comment>
<gene>
    <name evidence="2" type="ORF">O2N63_08160</name>
</gene>